<dbReference type="GO" id="GO:0140825">
    <property type="term" value="F:lactoperoxidase activity"/>
    <property type="evidence" value="ECO:0007669"/>
    <property type="project" value="UniProtKB-EC"/>
</dbReference>
<reference evidence="20 21" key="1">
    <citation type="journal article" date="2021" name="bioRxiv">
        <title>The Gossypium anomalum genome as a resource for cotton improvement and evolutionary analysis of hybrid incompatibility.</title>
        <authorList>
            <person name="Grover C.E."/>
            <person name="Yuan D."/>
            <person name="Arick M.A."/>
            <person name="Miller E.R."/>
            <person name="Hu G."/>
            <person name="Peterson D.G."/>
            <person name="Wendel J.F."/>
            <person name="Udall J.A."/>
        </authorList>
    </citation>
    <scope>NUCLEOTIDE SEQUENCE [LARGE SCALE GENOMIC DNA]</scope>
    <source>
        <strain evidence="20">JFW-Udall</strain>
        <tissue evidence="20">Leaf</tissue>
    </source>
</reference>
<comment type="cofactor">
    <cofactor evidence="15">
        <name>heme b</name>
        <dbReference type="ChEBI" id="CHEBI:60344"/>
    </cofactor>
    <text evidence="15">Binds 1 heme b (iron(II)-protoporphyrin IX) group per subunit.</text>
</comment>
<comment type="cofactor">
    <cofactor evidence="15">
        <name>Ca(2+)</name>
        <dbReference type="ChEBI" id="CHEBI:29108"/>
    </cofactor>
    <text evidence="15">Binds 2 calcium ions per subunit.</text>
</comment>
<evidence type="ECO:0000256" key="2">
    <source>
        <dbReference type="ARBA" id="ARBA00002322"/>
    </source>
</evidence>
<evidence type="ECO:0000256" key="6">
    <source>
        <dbReference type="ARBA" id="ARBA00022559"/>
    </source>
</evidence>
<feature type="domain" description="Plant heme peroxidase family profile" evidence="19">
    <location>
        <begin position="319"/>
        <end position="681"/>
    </location>
</feature>
<dbReference type="InterPro" id="IPR033905">
    <property type="entry name" value="Secretory_peroxidase"/>
</dbReference>
<dbReference type="InterPro" id="IPR002016">
    <property type="entry name" value="Haem_peroxidase"/>
</dbReference>
<dbReference type="GO" id="GO:0042744">
    <property type="term" value="P:hydrogen peroxide catabolic process"/>
    <property type="evidence" value="ECO:0007669"/>
    <property type="project" value="UniProtKB-KW"/>
</dbReference>
<dbReference type="PROSITE" id="PS50873">
    <property type="entry name" value="PEROXIDASE_4"/>
    <property type="match status" value="2"/>
</dbReference>
<feature type="site" description="Transition state stabilizer" evidence="16">
    <location>
        <position position="60"/>
    </location>
</feature>
<evidence type="ECO:0000256" key="18">
    <source>
        <dbReference type="SAM" id="SignalP"/>
    </source>
</evidence>
<evidence type="ECO:0000256" key="4">
    <source>
        <dbReference type="ARBA" id="ARBA00012313"/>
    </source>
</evidence>
<accession>A0A8J5Z7D8</accession>
<feature type="binding site" evidence="15">
    <location>
        <position position="65"/>
    </location>
    <ligand>
        <name>Ca(2+)</name>
        <dbReference type="ChEBI" id="CHEBI:29108"/>
        <label>1</label>
    </ligand>
</feature>
<dbReference type="PANTHER" id="PTHR31517:SF45">
    <property type="entry name" value="PEROXIDASE"/>
    <property type="match status" value="1"/>
</dbReference>
<keyword evidence="6" id="KW-0575">Peroxidase</keyword>
<feature type="binding site" evidence="15">
    <location>
        <position position="246"/>
    </location>
    <ligand>
        <name>Ca(2+)</name>
        <dbReference type="ChEBI" id="CHEBI:29108"/>
        <label>2</label>
    </ligand>
</feature>
<dbReference type="InterPro" id="IPR010255">
    <property type="entry name" value="Haem_peroxidase_sf"/>
</dbReference>
<dbReference type="PROSITE" id="PS00435">
    <property type="entry name" value="PEROXIDASE_1"/>
    <property type="match status" value="2"/>
</dbReference>
<feature type="disulfide bond" evidence="17">
    <location>
        <begin position="198"/>
        <end position="230"/>
    </location>
</feature>
<evidence type="ECO:0000256" key="8">
    <source>
        <dbReference type="ARBA" id="ARBA00022723"/>
    </source>
</evidence>
<evidence type="ECO:0000256" key="3">
    <source>
        <dbReference type="ARBA" id="ARBA00006873"/>
    </source>
</evidence>
<evidence type="ECO:0000256" key="1">
    <source>
        <dbReference type="ARBA" id="ARBA00000189"/>
    </source>
</evidence>
<feature type="signal peptide" evidence="18">
    <location>
        <begin position="1"/>
        <end position="22"/>
    </location>
</feature>
<keyword evidence="12" id="KW-0376">Hydrogen peroxide</keyword>
<feature type="binding site" evidence="15">
    <location>
        <position position="251"/>
    </location>
    <ligand>
        <name>Ca(2+)</name>
        <dbReference type="ChEBI" id="CHEBI:29108"/>
        <label>2</label>
    </ligand>
</feature>
<evidence type="ECO:0000256" key="7">
    <source>
        <dbReference type="ARBA" id="ARBA00022617"/>
    </source>
</evidence>
<keyword evidence="21" id="KW-1185">Reference proteome</keyword>
<dbReference type="FunFam" id="1.10.520.10:FF:000008">
    <property type="entry name" value="Peroxidase"/>
    <property type="match status" value="1"/>
</dbReference>
<dbReference type="Pfam" id="PF00141">
    <property type="entry name" value="peroxidase"/>
    <property type="match status" value="2"/>
</dbReference>
<comment type="catalytic activity">
    <reaction evidence="1">
        <text>2 a phenolic donor + H2O2 = 2 a phenolic radical donor + 2 H2O</text>
        <dbReference type="Rhea" id="RHEA:56136"/>
        <dbReference type="ChEBI" id="CHEBI:15377"/>
        <dbReference type="ChEBI" id="CHEBI:16240"/>
        <dbReference type="ChEBI" id="CHEBI:139520"/>
        <dbReference type="ChEBI" id="CHEBI:139521"/>
        <dbReference type="EC" id="1.11.1.7"/>
    </reaction>
</comment>
<keyword evidence="15" id="KW-0106">Calcium</keyword>
<dbReference type="PRINTS" id="PR00458">
    <property type="entry name" value="PEROXIDASE"/>
</dbReference>
<gene>
    <name evidence="20" type="ORF">CXB51_003498</name>
</gene>
<feature type="domain" description="Plant heme peroxidase family profile" evidence="19">
    <location>
        <begin position="23"/>
        <end position="323"/>
    </location>
</feature>
<evidence type="ECO:0000256" key="12">
    <source>
        <dbReference type="ARBA" id="ARBA00023324"/>
    </source>
</evidence>
<evidence type="ECO:0000256" key="5">
    <source>
        <dbReference type="ARBA" id="ARBA00022525"/>
    </source>
</evidence>
<evidence type="ECO:0000259" key="19">
    <source>
        <dbReference type="PROSITE" id="PS50873"/>
    </source>
</evidence>
<evidence type="ECO:0000256" key="16">
    <source>
        <dbReference type="PIRSR" id="PIRSR600823-4"/>
    </source>
</evidence>
<feature type="binding site" evidence="15">
    <location>
        <position position="74"/>
    </location>
    <ligand>
        <name>Ca(2+)</name>
        <dbReference type="ChEBI" id="CHEBI:29108"/>
        <label>1</label>
    </ligand>
</feature>
<proteinExistence type="inferred from homology"/>
<dbReference type="GO" id="GO:0046872">
    <property type="term" value="F:metal ion binding"/>
    <property type="evidence" value="ECO:0007669"/>
    <property type="project" value="UniProtKB-KW"/>
</dbReference>
<dbReference type="EC" id="1.11.1.7" evidence="4"/>
<feature type="chain" id="PRO_5035209359" description="peroxidase" evidence="18">
    <location>
        <begin position="23"/>
        <end position="681"/>
    </location>
</feature>
<dbReference type="AlphaFoldDB" id="A0A8J5Z7D8"/>
<dbReference type="InterPro" id="IPR000823">
    <property type="entry name" value="Peroxidase_pln"/>
</dbReference>
<keyword evidence="9" id="KW-0560">Oxidoreductase</keyword>
<comment type="similarity">
    <text evidence="3">Belongs to the peroxidase family. Ascorbate peroxidase subfamily.</text>
</comment>
<dbReference type="OrthoDB" id="2113341at2759"/>
<dbReference type="EMBL" id="JAHUZN010000002">
    <property type="protein sequence ID" value="KAG8501326.1"/>
    <property type="molecule type" value="Genomic_DNA"/>
</dbReference>
<dbReference type="Gene3D" id="1.10.420.10">
    <property type="entry name" value="Peroxidase, domain 2"/>
    <property type="match status" value="2"/>
</dbReference>
<evidence type="ECO:0000256" key="11">
    <source>
        <dbReference type="ARBA" id="ARBA00023157"/>
    </source>
</evidence>
<evidence type="ECO:0000256" key="13">
    <source>
        <dbReference type="PIRSR" id="PIRSR600823-1"/>
    </source>
</evidence>
<dbReference type="SUPFAM" id="SSF48113">
    <property type="entry name" value="Heme-dependent peroxidases"/>
    <property type="match status" value="2"/>
</dbReference>
<dbReference type="GO" id="GO:0006979">
    <property type="term" value="P:response to oxidative stress"/>
    <property type="evidence" value="ECO:0007669"/>
    <property type="project" value="InterPro"/>
</dbReference>
<organism evidence="20 21">
    <name type="scientific">Gossypium anomalum</name>
    <dbReference type="NCBI Taxonomy" id="47600"/>
    <lineage>
        <taxon>Eukaryota</taxon>
        <taxon>Viridiplantae</taxon>
        <taxon>Streptophyta</taxon>
        <taxon>Embryophyta</taxon>
        <taxon>Tracheophyta</taxon>
        <taxon>Spermatophyta</taxon>
        <taxon>Magnoliopsida</taxon>
        <taxon>eudicotyledons</taxon>
        <taxon>Gunneridae</taxon>
        <taxon>Pentapetalae</taxon>
        <taxon>rosids</taxon>
        <taxon>malvids</taxon>
        <taxon>Malvales</taxon>
        <taxon>Malvaceae</taxon>
        <taxon>Malvoideae</taxon>
        <taxon>Gossypium</taxon>
    </lineage>
</organism>
<feature type="binding site" evidence="15">
    <location>
        <position position="70"/>
    </location>
    <ligand>
        <name>Ca(2+)</name>
        <dbReference type="ChEBI" id="CHEBI:29108"/>
        <label>1</label>
    </ligand>
</feature>
<dbReference type="InterPro" id="IPR019793">
    <property type="entry name" value="Peroxidases_heam-ligand_BS"/>
</dbReference>
<comment type="function">
    <text evidence="2">Removal of H(2)O(2), oxidation of toxic reductants, biosynthesis and degradation of lignin, suberization, auxin catabolism, response to environmental stresses such as wounding, pathogen attack and oxidative stress. These functions might be dependent on each isozyme/isoform in each plant tissue.</text>
</comment>
<sequence length="681" mass="74700">MEVLKRGLLLLMVFMVFQRGEGQLFENFYRGTCPNLEMIVKQVVSTKFSQTFVTIPATLRLFFHDCFVEGCDASVMIASPNGDAEKDAQDNLSLAGDGFDTVIKAKQAVEIQCPGIVSCADILALAAREVVVLAGGPSWEVELGRRDGLVSQASKVAGNLPDPEFNLVQLNTIFAKNNLTQFDMIALSGAHTLGFSHCNRFSNRLYSFSSSSVVDPSLDPNYAQQLMQACPQNVDPSIAINMDPETPRTFDNVYYQNLVSGKGLFTSDEVLFSDPASQSTVSDFASNPGNFNVAFITAMRKLGKVGEGKLSQAFNNSTCPNVESIVRKVVEENFSQTFVTVPATLRLFFHDCFFELKMIAKNFLTSRYRSIASRKASCPSSLPPLRPPWTVVEGIDGEENSDGRPRGVRVVVRGEWKWWRAWRQQTVGCDASIMIASPNGDAEKDAPDNLSLAGDGFDTVIKAKKAVEAKCPKVVSCADILAIATRDVIVLAGGPSFEVELGHRDGFVSKASRVAGQLPGPNFNLSQLNSMFAQHNLTQTDMIALSGAHTVGFSHCSRFANRLYSFPPSSPVDPDLDPTYVKQLKQACPQNVDPSIAINMDPVTPRTFDNKYFKNLVAKKGLFTSDEVLYTNRASRPTVVRFSKKQNVFKEAFITAMRKLGRVGVKTGKHGEIRVDCTAFN</sequence>
<evidence type="ECO:0000313" key="21">
    <source>
        <dbReference type="Proteomes" id="UP000701853"/>
    </source>
</evidence>
<keyword evidence="11 17" id="KW-1015">Disulfide bond</keyword>
<dbReference type="PROSITE" id="PS00436">
    <property type="entry name" value="PEROXIDASE_2"/>
    <property type="match status" value="1"/>
</dbReference>
<keyword evidence="10 15" id="KW-0408">Iron</keyword>
<evidence type="ECO:0000256" key="10">
    <source>
        <dbReference type="ARBA" id="ARBA00023004"/>
    </source>
</evidence>
<feature type="binding site" evidence="15">
    <location>
        <position position="192"/>
    </location>
    <ligand>
        <name>Ca(2+)</name>
        <dbReference type="ChEBI" id="CHEBI:29108"/>
        <label>2</label>
    </ligand>
</feature>
<dbReference type="Gene3D" id="1.10.520.10">
    <property type="match status" value="2"/>
</dbReference>
<feature type="binding site" evidence="15">
    <location>
        <position position="243"/>
    </location>
    <ligand>
        <name>Ca(2+)</name>
        <dbReference type="ChEBI" id="CHEBI:29108"/>
        <label>2</label>
    </ligand>
</feature>
<feature type="active site" description="Proton acceptor" evidence="13">
    <location>
        <position position="64"/>
    </location>
</feature>
<dbReference type="CDD" id="cd00693">
    <property type="entry name" value="secretory_peroxidase"/>
    <property type="match status" value="2"/>
</dbReference>
<keyword evidence="7" id="KW-0349">Heme</keyword>
<feature type="binding site" description="axial binding residue" evidence="15">
    <location>
        <position position="191"/>
    </location>
    <ligand>
        <name>heme b</name>
        <dbReference type="ChEBI" id="CHEBI:60344"/>
    </ligand>
    <ligandPart>
        <name>Fe</name>
        <dbReference type="ChEBI" id="CHEBI:18248"/>
    </ligandPart>
</feature>
<dbReference type="PANTHER" id="PTHR31517">
    <property type="match status" value="1"/>
</dbReference>
<keyword evidence="5" id="KW-0964">Secreted</keyword>
<name>A0A8J5Z7D8_9ROSI</name>
<evidence type="ECO:0000256" key="14">
    <source>
        <dbReference type="PIRSR" id="PIRSR600823-2"/>
    </source>
</evidence>
<feature type="binding site" evidence="14">
    <location>
        <position position="161"/>
    </location>
    <ligand>
        <name>substrate</name>
    </ligand>
</feature>
<feature type="binding site" evidence="15">
    <location>
        <position position="72"/>
    </location>
    <ligand>
        <name>Ca(2+)</name>
        <dbReference type="ChEBI" id="CHEBI:29108"/>
        <label>1</label>
    </ligand>
</feature>
<dbReference type="InterPro" id="IPR019794">
    <property type="entry name" value="Peroxidases_AS"/>
</dbReference>
<evidence type="ECO:0000256" key="15">
    <source>
        <dbReference type="PIRSR" id="PIRSR600823-3"/>
    </source>
</evidence>
<feature type="disulfide bond" evidence="17">
    <location>
        <begin position="33"/>
        <end position="113"/>
    </location>
</feature>
<feature type="binding site" evidence="15">
    <location>
        <position position="68"/>
    </location>
    <ligand>
        <name>Ca(2+)</name>
        <dbReference type="ChEBI" id="CHEBI:29108"/>
        <label>1</label>
    </ligand>
</feature>
<evidence type="ECO:0000256" key="9">
    <source>
        <dbReference type="ARBA" id="ARBA00023002"/>
    </source>
</evidence>
<dbReference type="FunFam" id="1.10.420.10:FF:000001">
    <property type="entry name" value="Peroxidase"/>
    <property type="match status" value="2"/>
</dbReference>
<keyword evidence="18" id="KW-0732">Signal</keyword>
<evidence type="ECO:0000313" key="20">
    <source>
        <dbReference type="EMBL" id="KAG8501326.1"/>
    </source>
</evidence>
<evidence type="ECO:0000256" key="17">
    <source>
        <dbReference type="PIRSR" id="PIRSR600823-5"/>
    </source>
</evidence>
<dbReference type="PRINTS" id="PR00461">
    <property type="entry name" value="PLPEROXIDASE"/>
</dbReference>
<comment type="caution">
    <text evidence="20">The sequence shown here is derived from an EMBL/GenBank/DDBJ whole genome shotgun (WGS) entry which is preliminary data.</text>
</comment>
<keyword evidence="8 15" id="KW-0479">Metal-binding</keyword>
<protein>
    <recommendedName>
        <fullName evidence="4">peroxidase</fullName>
        <ecNumber evidence="4">1.11.1.7</ecNumber>
    </recommendedName>
</protein>
<feature type="disulfide bond" evidence="17">
    <location>
        <begin position="66"/>
        <end position="71"/>
    </location>
</feature>
<dbReference type="GO" id="GO:0020037">
    <property type="term" value="F:heme binding"/>
    <property type="evidence" value="ECO:0007669"/>
    <property type="project" value="InterPro"/>
</dbReference>
<feature type="binding site" evidence="15">
    <location>
        <position position="85"/>
    </location>
    <ligand>
        <name>Ca(2+)</name>
        <dbReference type="ChEBI" id="CHEBI:29108"/>
        <label>1</label>
    </ligand>
</feature>
<dbReference type="Proteomes" id="UP000701853">
    <property type="component" value="Chromosome 2"/>
</dbReference>